<evidence type="ECO:0000313" key="1">
    <source>
        <dbReference type="EMBL" id="GAA0953675.1"/>
    </source>
</evidence>
<organism evidence="1 2">
    <name type="scientific">Kribbella koreensis</name>
    <dbReference type="NCBI Taxonomy" id="57909"/>
    <lineage>
        <taxon>Bacteria</taxon>
        <taxon>Bacillati</taxon>
        <taxon>Actinomycetota</taxon>
        <taxon>Actinomycetes</taxon>
        <taxon>Propionibacteriales</taxon>
        <taxon>Kribbellaceae</taxon>
        <taxon>Kribbella</taxon>
    </lineage>
</organism>
<evidence type="ECO:0000313" key="2">
    <source>
        <dbReference type="Proteomes" id="UP001500542"/>
    </source>
</evidence>
<dbReference type="InterPro" id="IPR017853">
    <property type="entry name" value="GH"/>
</dbReference>
<proteinExistence type="predicted"/>
<keyword evidence="2" id="KW-1185">Reference proteome</keyword>
<protein>
    <recommendedName>
        <fullName evidence="3">Abortive infection protein</fullName>
    </recommendedName>
</protein>
<sequence>MRSIGVNYDTGLDLEGRSTRSVFDRETARRELRTIAGELHAEAVRVTGSHPERLAVAGAEALEAGLELWYSPIAMDLEPDELVTFLTGAAVDAERLRVEAEQHAAQGVGEGAGLEVVLILGFEISLSCKGFVPGETMGERIATMMDPGTWSDPVMMGRMMAGLQRWGVVQEQLAAAAREVFGGRITYAAGMWEEVNWDLFDFVAVDAYRDAQNAATFRDELAGRLKWGKPLVVTEFGCCTFRGAADQGGTGWLIVDRSVDPPAIKGEYVRDEGEQVRYLRELAATFEEVGVEAAFWFSFAGYELPHRADDPMHDLDLSAYGLVAVDPDGGWRPKQVFHALGELNGS</sequence>
<dbReference type="EMBL" id="BAAAHK010000014">
    <property type="protein sequence ID" value="GAA0953675.1"/>
    <property type="molecule type" value="Genomic_DNA"/>
</dbReference>
<evidence type="ECO:0008006" key="3">
    <source>
        <dbReference type="Google" id="ProtNLM"/>
    </source>
</evidence>
<dbReference type="Gene3D" id="3.20.20.80">
    <property type="entry name" value="Glycosidases"/>
    <property type="match status" value="1"/>
</dbReference>
<dbReference type="Proteomes" id="UP001500542">
    <property type="component" value="Unassembled WGS sequence"/>
</dbReference>
<gene>
    <name evidence="1" type="ORF">GCM10009554_58370</name>
</gene>
<dbReference type="RefSeq" id="WP_343977153.1">
    <property type="nucleotide sequence ID" value="NZ_BAAAHK010000014.1"/>
</dbReference>
<accession>A0ABP4BQY5</accession>
<comment type="caution">
    <text evidence="1">The sequence shown here is derived from an EMBL/GenBank/DDBJ whole genome shotgun (WGS) entry which is preliminary data.</text>
</comment>
<dbReference type="SUPFAM" id="SSF51445">
    <property type="entry name" value="(Trans)glycosidases"/>
    <property type="match status" value="1"/>
</dbReference>
<reference evidence="2" key="1">
    <citation type="journal article" date="2019" name="Int. J. Syst. Evol. Microbiol.">
        <title>The Global Catalogue of Microorganisms (GCM) 10K type strain sequencing project: providing services to taxonomists for standard genome sequencing and annotation.</title>
        <authorList>
            <consortium name="The Broad Institute Genomics Platform"/>
            <consortium name="The Broad Institute Genome Sequencing Center for Infectious Disease"/>
            <person name="Wu L."/>
            <person name="Ma J."/>
        </authorList>
    </citation>
    <scope>NUCLEOTIDE SEQUENCE [LARGE SCALE GENOMIC DNA]</scope>
    <source>
        <strain evidence="2">JCM 10977</strain>
    </source>
</reference>
<name>A0ABP4BQY5_9ACTN</name>